<dbReference type="AlphaFoldDB" id="A0A0D2E907"/>
<sequence length="114" mass="13631">MSLFFTNYGFHLRLKEVIDESLNPRTKKRMVSYVNKKRIEESLLEKRNPVYLLRKNIKTKRPSAKLDYTKLGPFRIKDKLGDVIYRLELLKDIKIYNVFYKALLKLAPRNAKII</sequence>
<organism evidence="2 3">
    <name type="scientific">Cladophialophora bantiana (strain ATCC 10958 / CBS 173.52 / CDC B-1940 / NIH 8579)</name>
    <name type="common">Xylohypha bantiana</name>
    <dbReference type="NCBI Taxonomy" id="1442370"/>
    <lineage>
        <taxon>Eukaryota</taxon>
        <taxon>Fungi</taxon>
        <taxon>Dikarya</taxon>
        <taxon>Ascomycota</taxon>
        <taxon>Pezizomycotina</taxon>
        <taxon>Eurotiomycetes</taxon>
        <taxon>Chaetothyriomycetidae</taxon>
        <taxon>Chaetothyriales</taxon>
        <taxon>Herpotrichiellaceae</taxon>
        <taxon>Cladophialophora</taxon>
    </lineage>
</organism>
<gene>
    <name evidence="2" type="ORF">Z519_12803</name>
</gene>
<feature type="domain" description="Tf2-1-like SH3-like" evidence="1">
    <location>
        <begin position="50"/>
        <end position="105"/>
    </location>
</feature>
<dbReference type="InterPro" id="IPR056924">
    <property type="entry name" value="SH3_Tf2-1"/>
</dbReference>
<name>A0A0D2E907_CLAB1</name>
<accession>A0A0D2E907</accession>
<dbReference type="Pfam" id="PF24626">
    <property type="entry name" value="SH3_Tf2-1"/>
    <property type="match status" value="1"/>
</dbReference>
<protein>
    <recommendedName>
        <fullName evidence="1">Tf2-1-like SH3-like domain-containing protein</fullName>
    </recommendedName>
</protein>
<dbReference type="OrthoDB" id="4504104at2759"/>
<evidence type="ECO:0000313" key="3">
    <source>
        <dbReference type="Proteomes" id="UP000053789"/>
    </source>
</evidence>
<reference evidence="2" key="1">
    <citation type="submission" date="2015-01" db="EMBL/GenBank/DDBJ databases">
        <title>The Genome Sequence of Cladophialophora bantiana CBS 173.52.</title>
        <authorList>
            <consortium name="The Broad Institute Genomics Platform"/>
            <person name="Cuomo C."/>
            <person name="de Hoog S."/>
            <person name="Gorbushina A."/>
            <person name="Stielow B."/>
            <person name="Teixiera M."/>
            <person name="Abouelleil A."/>
            <person name="Chapman S.B."/>
            <person name="Priest M."/>
            <person name="Young S.K."/>
            <person name="Wortman J."/>
            <person name="Nusbaum C."/>
            <person name="Birren B."/>
        </authorList>
    </citation>
    <scope>NUCLEOTIDE SEQUENCE [LARGE SCALE GENOMIC DNA]</scope>
    <source>
        <strain evidence="2">CBS 173.52</strain>
    </source>
</reference>
<dbReference type="EMBL" id="KN847018">
    <property type="protein sequence ID" value="KIW86591.1"/>
    <property type="molecule type" value="Genomic_DNA"/>
</dbReference>
<dbReference type="VEuPathDB" id="FungiDB:Z519_12803"/>
<keyword evidence="3" id="KW-1185">Reference proteome</keyword>
<proteinExistence type="predicted"/>
<dbReference type="GeneID" id="27705731"/>
<dbReference type="RefSeq" id="XP_016613260.1">
    <property type="nucleotide sequence ID" value="XM_016770508.1"/>
</dbReference>
<evidence type="ECO:0000313" key="2">
    <source>
        <dbReference type="EMBL" id="KIW86591.1"/>
    </source>
</evidence>
<dbReference type="Proteomes" id="UP000053789">
    <property type="component" value="Unassembled WGS sequence"/>
</dbReference>
<dbReference type="HOGENOM" id="CLU_2120822_0_0_1"/>
<evidence type="ECO:0000259" key="1">
    <source>
        <dbReference type="Pfam" id="PF24626"/>
    </source>
</evidence>